<dbReference type="Gene3D" id="1.25.40.10">
    <property type="entry name" value="Tetratricopeptide repeat domain"/>
    <property type="match status" value="1"/>
</dbReference>
<dbReference type="PANTHER" id="PTHR11102">
    <property type="entry name" value="SEL-1-LIKE PROTEIN"/>
    <property type="match status" value="1"/>
</dbReference>
<comment type="caution">
    <text evidence="2">The sequence shown here is derived from an EMBL/GenBank/DDBJ whole genome shotgun (WGS) entry which is preliminary data.</text>
</comment>
<dbReference type="Gene3D" id="2.40.10.10">
    <property type="entry name" value="Trypsin-like serine proteases"/>
    <property type="match status" value="2"/>
</dbReference>
<accession>A0A4R8MLC8</accession>
<sequence length="596" mass="64147">MPALHRSDARTMTRVLILAAALLLVFSALPGAEAQQDGPDILALLEDRRREIAALMERAVVYVLVDHGDSASMGTGFVVADGYVVTNAHVVEGKGKIMLVNPVLKPVRATLVRREYGGGAGGNDFALLRFSPVASLPSIVFSPRVSRMDRVSAWGFPLLVTQFDQSIDEILNGELRTAPPVVYTEGTVSAIVEKQGKRNIIHTAAIASGNSGGPLVNSRGEVVGINTWGYTEEDEGAFVNASLPADRIVDFLRRAGISPKISAQGTVLGKIPSPLPAPSLPQGESSGRDEFEPGELLDLARKGDAEAQTAVGAMYYDGDGFPKDVSKAVEWLEKGSAGGDAGAKALLGLIRIFEDGFADPGRGVALLREASSAPGADPEIQGLLARLLYDGEMWGIERDLDECAEWAEKAAEGGDPDGMGLLALLCYFGEGMDENDERALDLAERAAAEDSSLGKAALAWMYYEGVAVDEDLERARLLALDAAEEEESLAQGLLAWMYLKGHGVKADGKAAEGWARRAAEQGNEFGWFVLGSLYYSGGVVERDPAAAWAYLDMAADRNIIDAEELREEAWKKMSKKERQQAEKLRNRWTEERVLPR</sequence>
<protein>
    <submittedName>
        <fullName evidence="2">TPR repeat protein</fullName>
    </submittedName>
</protein>
<keyword evidence="3" id="KW-1185">Reference proteome</keyword>
<dbReference type="InterPro" id="IPR043504">
    <property type="entry name" value="Peptidase_S1_PA_chymotrypsin"/>
</dbReference>
<dbReference type="InterPro" id="IPR050767">
    <property type="entry name" value="Sel1_AlgK"/>
</dbReference>
<dbReference type="Pfam" id="PF13365">
    <property type="entry name" value="Trypsin_2"/>
    <property type="match status" value="1"/>
</dbReference>
<dbReference type="GO" id="GO:0004252">
    <property type="term" value="F:serine-type endopeptidase activity"/>
    <property type="evidence" value="ECO:0007669"/>
    <property type="project" value="InterPro"/>
</dbReference>
<dbReference type="AlphaFoldDB" id="A0A4R8MLC8"/>
<dbReference type="PRINTS" id="PR00834">
    <property type="entry name" value="PROTEASES2C"/>
</dbReference>
<dbReference type="SMART" id="SM00671">
    <property type="entry name" value="SEL1"/>
    <property type="match status" value="6"/>
</dbReference>
<organism evidence="2 3">
    <name type="scientific">Aminivibrio pyruvatiphilus</name>
    <dbReference type="NCBI Taxonomy" id="1005740"/>
    <lineage>
        <taxon>Bacteria</taxon>
        <taxon>Thermotogati</taxon>
        <taxon>Synergistota</taxon>
        <taxon>Synergistia</taxon>
        <taxon>Synergistales</taxon>
        <taxon>Aminobacteriaceae</taxon>
        <taxon>Aminivibrio</taxon>
    </lineage>
</organism>
<dbReference type="SUPFAM" id="SSF81901">
    <property type="entry name" value="HCP-like"/>
    <property type="match status" value="2"/>
</dbReference>
<feature type="region of interest" description="Disordered" evidence="1">
    <location>
        <begin position="572"/>
        <end position="596"/>
    </location>
</feature>
<proteinExistence type="predicted"/>
<gene>
    <name evidence="2" type="ORF">C8D99_10122</name>
</gene>
<name>A0A4R8MLC8_9BACT</name>
<dbReference type="SUPFAM" id="SSF50494">
    <property type="entry name" value="Trypsin-like serine proteases"/>
    <property type="match status" value="1"/>
</dbReference>
<dbReference type="InterPro" id="IPR011990">
    <property type="entry name" value="TPR-like_helical_dom_sf"/>
</dbReference>
<dbReference type="GO" id="GO:0006508">
    <property type="term" value="P:proteolysis"/>
    <property type="evidence" value="ECO:0007669"/>
    <property type="project" value="InterPro"/>
</dbReference>
<dbReference type="Pfam" id="PF08238">
    <property type="entry name" value="Sel1"/>
    <property type="match status" value="6"/>
</dbReference>
<dbReference type="InterPro" id="IPR006597">
    <property type="entry name" value="Sel1-like"/>
</dbReference>
<dbReference type="InterPro" id="IPR001940">
    <property type="entry name" value="Peptidase_S1C"/>
</dbReference>
<evidence type="ECO:0000313" key="3">
    <source>
        <dbReference type="Proteomes" id="UP000295066"/>
    </source>
</evidence>
<evidence type="ECO:0000313" key="2">
    <source>
        <dbReference type="EMBL" id="TDY64876.1"/>
    </source>
</evidence>
<dbReference type="PANTHER" id="PTHR11102:SF160">
    <property type="entry name" value="ERAD-ASSOCIATED E3 UBIQUITIN-PROTEIN LIGASE COMPONENT HRD3"/>
    <property type="match status" value="1"/>
</dbReference>
<dbReference type="InterPro" id="IPR009003">
    <property type="entry name" value="Peptidase_S1_PA"/>
</dbReference>
<evidence type="ECO:0000256" key="1">
    <source>
        <dbReference type="SAM" id="MobiDB-lite"/>
    </source>
</evidence>
<dbReference type="Proteomes" id="UP000295066">
    <property type="component" value="Unassembled WGS sequence"/>
</dbReference>
<dbReference type="EMBL" id="SORI01000001">
    <property type="protein sequence ID" value="TDY64876.1"/>
    <property type="molecule type" value="Genomic_DNA"/>
</dbReference>
<reference evidence="2 3" key="1">
    <citation type="submission" date="2019-03" db="EMBL/GenBank/DDBJ databases">
        <title>Genomic Encyclopedia of Type Strains, Phase IV (KMG-IV): sequencing the most valuable type-strain genomes for metagenomic binning, comparative biology and taxonomic classification.</title>
        <authorList>
            <person name="Goeker M."/>
        </authorList>
    </citation>
    <scope>NUCLEOTIDE SEQUENCE [LARGE SCALE GENOMIC DNA]</scope>
    <source>
        <strain evidence="2 3">DSM 25964</strain>
    </source>
</reference>